<organism evidence="1 2">
    <name type="scientific">Spirosoma linguale (strain ATCC 33905 / DSM 74 / LMG 10896 / Claus 1)</name>
    <dbReference type="NCBI Taxonomy" id="504472"/>
    <lineage>
        <taxon>Bacteria</taxon>
        <taxon>Pseudomonadati</taxon>
        <taxon>Bacteroidota</taxon>
        <taxon>Cytophagia</taxon>
        <taxon>Cytophagales</taxon>
        <taxon>Cytophagaceae</taxon>
        <taxon>Spirosoma</taxon>
    </lineage>
</organism>
<name>D2QBR2_SPILD</name>
<protein>
    <submittedName>
        <fullName evidence="1">Uncharacterized protein</fullName>
    </submittedName>
</protein>
<reference evidence="1 2" key="1">
    <citation type="journal article" date="2010" name="Stand. Genomic Sci.">
        <title>Complete genome sequence of Spirosoma linguale type strain (1).</title>
        <authorList>
            <person name="Lail K."/>
            <person name="Sikorski J."/>
            <person name="Saunders E."/>
            <person name="Lapidus A."/>
            <person name="Glavina Del Rio T."/>
            <person name="Copeland A."/>
            <person name="Tice H."/>
            <person name="Cheng J.-F."/>
            <person name="Lucas S."/>
            <person name="Nolan M."/>
            <person name="Bruce D."/>
            <person name="Goodwin L."/>
            <person name="Pitluck S."/>
            <person name="Ivanova N."/>
            <person name="Mavromatis K."/>
            <person name="Ovchinnikova G."/>
            <person name="Pati A."/>
            <person name="Chen A."/>
            <person name="Palaniappan K."/>
            <person name="Land M."/>
            <person name="Hauser L."/>
            <person name="Chang Y.-J."/>
            <person name="Jeffries C.D."/>
            <person name="Chain P."/>
            <person name="Brettin T."/>
            <person name="Detter J.C."/>
            <person name="Schuetze A."/>
            <person name="Rohde M."/>
            <person name="Tindall B.J."/>
            <person name="Goeker M."/>
            <person name="Bristow J."/>
            <person name="Eisen J.A."/>
            <person name="Markowitz V."/>
            <person name="Hugenholtz P."/>
            <person name="Kyrpides N.C."/>
            <person name="Klenk H.-P."/>
            <person name="Chen F."/>
        </authorList>
    </citation>
    <scope>NUCLEOTIDE SEQUENCE [LARGE SCALE GENOMIC DNA]</scope>
    <source>
        <strain evidence="2">ATCC 33905 / DSM 74 / LMG 10896 / Claus 1</strain>
    </source>
</reference>
<evidence type="ECO:0000313" key="2">
    <source>
        <dbReference type="Proteomes" id="UP000002028"/>
    </source>
</evidence>
<keyword evidence="2" id="KW-1185">Reference proteome</keyword>
<dbReference type="HOGENOM" id="CLU_3391418_0_0_10"/>
<gene>
    <name evidence="1" type="ordered locus">Slin_1896</name>
</gene>
<proteinExistence type="predicted"/>
<dbReference type="EMBL" id="CP001769">
    <property type="protein sequence ID" value="ADB37941.1"/>
    <property type="molecule type" value="Genomic_DNA"/>
</dbReference>
<accession>D2QBR2</accession>
<sequence>MYADNNTLNRPMANLLAVSQAAGGELLIFDEL</sequence>
<dbReference type="Proteomes" id="UP000002028">
    <property type="component" value="Chromosome"/>
</dbReference>
<dbReference type="AlphaFoldDB" id="D2QBR2"/>
<dbReference type="KEGG" id="sli:Slin_1896"/>
<evidence type="ECO:0000313" key="1">
    <source>
        <dbReference type="EMBL" id="ADB37941.1"/>
    </source>
</evidence>